<evidence type="ECO:0000313" key="2">
    <source>
        <dbReference type="EnsemblMetazoa" id="XP_050513248.1"/>
    </source>
</evidence>
<feature type="coiled-coil region" evidence="1">
    <location>
        <begin position="468"/>
        <end position="497"/>
    </location>
</feature>
<evidence type="ECO:0008006" key="4">
    <source>
        <dbReference type="Google" id="ProtNLM"/>
    </source>
</evidence>
<dbReference type="Proteomes" id="UP001652700">
    <property type="component" value="Unplaced"/>
</dbReference>
<dbReference type="InterPro" id="IPR038929">
    <property type="entry name" value="CCDC13"/>
</dbReference>
<name>A0ABM5KST5_DIAVI</name>
<feature type="coiled-coil region" evidence="1">
    <location>
        <begin position="332"/>
        <end position="377"/>
    </location>
</feature>
<dbReference type="EnsemblMetazoa" id="XM_050657291.1">
    <property type="protein sequence ID" value="XP_050513248.1"/>
    <property type="gene ID" value="LOC114332081"/>
</dbReference>
<dbReference type="GeneID" id="114332081"/>
<sequence>MSEGKSVNTNIVKMPKKIQYTPHREIIPDIPQDIIYPNELNSFLREQLRYHVQKSGLLQQNLNDLEIRYMTSKDNIKKLEEKLNDYEKIYDNAKSSQVATSKIIDLSKKLREKNLEVETLKARCSKTETYAFNLKQQLEDEQLISVKECNAQDTPAVNLPKEENKRQTEKLETLNTKLSESNNLILLLKNELKLAKKIIQQETGENFEALQKLNNLNGWRGRAQHILDLQQKNSELKEKLKTSQGSNPTEVVSFASKNDAQLITLTKEIEQLKIKNEELKKKHDALKARYKVADMDVTLLKSKSTMLKEQATRDQEVISSLVGQLNSSKEMKNDLMLQKERLITKLQTEKKQFVLEIEEYKSVIKSLREELNEKGAELEKKSTFNNFDKNEELIKVSEPMDRYNSLLELIETGNEKLKCEREAHIKTQAMLKIEKQKVVKSESALARMGLENSTRQSYSSINSVRSLDSTLKDQLELAEEKIKALQTRLEIEQMERKEDLKQFGQIIKTYETSTTNM</sequence>
<reference evidence="2" key="1">
    <citation type="submission" date="2025-05" db="UniProtKB">
        <authorList>
            <consortium name="EnsemblMetazoa"/>
        </authorList>
    </citation>
    <scope>IDENTIFICATION</scope>
</reference>
<keyword evidence="3" id="KW-1185">Reference proteome</keyword>
<feature type="coiled-coil region" evidence="1">
    <location>
        <begin position="226"/>
        <end position="296"/>
    </location>
</feature>
<evidence type="ECO:0000256" key="1">
    <source>
        <dbReference type="SAM" id="Coils"/>
    </source>
</evidence>
<proteinExistence type="predicted"/>
<dbReference type="PANTHER" id="PTHR31935:SF1">
    <property type="entry name" value="COILED-COIL DOMAIN-CONTAINING PROTEIN 13"/>
    <property type="match status" value="1"/>
</dbReference>
<evidence type="ECO:0000313" key="3">
    <source>
        <dbReference type="Proteomes" id="UP001652700"/>
    </source>
</evidence>
<organism evidence="2 3">
    <name type="scientific">Diabrotica virgifera virgifera</name>
    <name type="common">western corn rootworm</name>
    <dbReference type="NCBI Taxonomy" id="50390"/>
    <lineage>
        <taxon>Eukaryota</taxon>
        <taxon>Metazoa</taxon>
        <taxon>Ecdysozoa</taxon>
        <taxon>Arthropoda</taxon>
        <taxon>Hexapoda</taxon>
        <taxon>Insecta</taxon>
        <taxon>Pterygota</taxon>
        <taxon>Neoptera</taxon>
        <taxon>Endopterygota</taxon>
        <taxon>Coleoptera</taxon>
        <taxon>Polyphaga</taxon>
        <taxon>Cucujiformia</taxon>
        <taxon>Chrysomeloidea</taxon>
        <taxon>Chrysomelidae</taxon>
        <taxon>Galerucinae</taxon>
        <taxon>Diabroticina</taxon>
        <taxon>Diabroticites</taxon>
        <taxon>Diabrotica</taxon>
    </lineage>
</organism>
<feature type="coiled-coil region" evidence="1">
    <location>
        <begin position="164"/>
        <end position="191"/>
    </location>
</feature>
<dbReference type="RefSeq" id="XP_050513248.1">
    <property type="nucleotide sequence ID" value="XM_050657291.1"/>
</dbReference>
<dbReference type="PANTHER" id="PTHR31935">
    <property type="entry name" value="COILED-COIL DOMAIN-CONTAINING PROTEIN 13"/>
    <property type="match status" value="1"/>
</dbReference>
<accession>A0ABM5KST5</accession>
<protein>
    <recommendedName>
        <fullName evidence="4">Coiled-coil domain-containing protein 13</fullName>
    </recommendedName>
</protein>
<feature type="coiled-coil region" evidence="1">
    <location>
        <begin position="62"/>
        <end position="123"/>
    </location>
</feature>
<keyword evidence="1" id="KW-0175">Coiled coil</keyword>